<sequence length="153" mass="17404">MSLAPPLISHTSSFDTALLALAHSRHTIYEHTRMSGENRRAHRMLPVHLWDSSTDALEASYARNISKHFCEGPVRASKLHDTPMYPRETLLLIAQSQCSIYDKTRISGEYRTAHCMLPTDVRVEQLDRCSDTMDACYVNAMANYFVTTRASRL</sequence>
<protein>
    <submittedName>
        <fullName evidence="1">Uncharacterized protein</fullName>
    </submittedName>
</protein>
<comment type="caution">
    <text evidence="1">The sequence shown here is derived from an EMBL/GenBank/DDBJ whole genome shotgun (WGS) entry which is preliminary data.</text>
</comment>
<reference evidence="1" key="1">
    <citation type="submission" date="2024-01" db="EMBL/GenBank/DDBJ databases">
        <authorList>
            <person name="Webb A."/>
        </authorList>
    </citation>
    <scope>NUCLEOTIDE SEQUENCE</scope>
    <source>
        <strain evidence="1">Pm1</strain>
    </source>
</reference>
<accession>A0AAV1VEK9</accession>
<organism evidence="1 2">
    <name type="scientific">Peronospora matthiolae</name>
    <dbReference type="NCBI Taxonomy" id="2874970"/>
    <lineage>
        <taxon>Eukaryota</taxon>
        <taxon>Sar</taxon>
        <taxon>Stramenopiles</taxon>
        <taxon>Oomycota</taxon>
        <taxon>Peronosporomycetes</taxon>
        <taxon>Peronosporales</taxon>
        <taxon>Peronosporaceae</taxon>
        <taxon>Peronospora</taxon>
    </lineage>
</organism>
<proteinExistence type="predicted"/>
<dbReference type="AlphaFoldDB" id="A0AAV1VEK9"/>
<evidence type="ECO:0000313" key="1">
    <source>
        <dbReference type="EMBL" id="CAK7943934.1"/>
    </source>
</evidence>
<name>A0AAV1VEK9_9STRA</name>
<evidence type="ECO:0000313" key="2">
    <source>
        <dbReference type="Proteomes" id="UP001162060"/>
    </source>
</evidence>
<dbReference type="EMBL" id="CAKLBY020000305">
    <property type="protein sequence ID" value="CAK7943934.1"/>
    <property type="molecule type" value="Genomic_DNA"/>
</dbReference>
<dbReference type="Proteomes" id="UP001162060">
    <property type="component" value="Unassembled WGS sequence"/>
</dbReference>
<gene>
    <name evidence="1" type="ORF">PM001_LOCUS29084</name>
</gene>